<dbReference type="PANTHER" id="PTHR22777">
    <property type="entry name" value="HEMOLYSIN-RELATED"/>
    <property type="match status" value="1"/>
</dbReference>
<evidence type="ECO:0000256" key="1">
    <source>
        <dbReference type="ARBA" id="ARBA00004141"/>
    </source>
</evidence>
<evidence type="ECO:0000256" key="3">
    <source>
        <dbReference type="ARBA" id="ARBA00022692"/>
    </source>
</evidence>
<dbReference type="InterPro" id="IPR046342">
    <property type="entry name" value="CBS_dom_sf"/>
</dbReference>
<dbReference type="Proteomes" id="UP000823613">
    <property type="component" value="Unassembled WGS sequence"/>
</dbReference>
<comment type="similarity">
    <text evidence="2">Belongs to the UPF0053 family.</text>
</comment>
<evidence type="ECO:0000256" key="7">
    <source>
        <dbReference type="ARBA" id="ARBA00023136"/>
    </source>
</evidence>
<evidence type="ECO:0000256" key="5">
    <source>
        <dbReference type="ARBA" id="ARBA00022989"/>
    </source>
</evidence>
<feature type="transmembrane region" description="Helical" evidence="10">
    <location>
        <begin position="159"/>
        <end position="182"/>
    </location>
</feature>
<keyword evidence="7 9" id="KW-0472">Membrane</keyword>
<dbReference type="InterPro" id="IPR005170">
    <property type="entry name" value="Transptr-assoc_dom"/>
</dbReference>
<dbReference type="Pfam" id="PF03471">
    <property type="entry name" value="CorC_HlyC"/>
    <property type="match status" value="1"/>
</dbReference>
<evidence type="ECO:0000256" key="2">
    <source>
        <dbReference type="ARBA" id="ARBA00006337"/>
    </source>
</evidence>
<dbReference type="InterPro" id="IPR016169">
    <property type="entry name" value="FAD-bd_PCMH_sub2"/>
</dbReference>
<comment type="subcellular location">
    <subcellularLocation>
        <location evidence="1">Membrane</location>
        <topology evidence="1">Multi-pass membrane protein</topology>
    </subcellularLocation>
</comment>
<dbReference type="CDD" id="cd04590">
    <property type="entry name" value="CBS_pair_CorC_HlyC_assoc"/>
    <property type="match status" value="1"/>
</dbReference>
<evidence type="ECO:0000259" key="11">
    <source>
        <dbReference type="PROSITE" id="PS51371"/>
    </source>
</evidence>
<dbReference type="SUPFAM" id="SSF56176">
    <property type="entry name" value="FAD-binding/transporter-associated domain-like"/>
    <property type="match status" value="1"/>
</dbReference>
<dbReference type="GO" id="GO:0005886">
    <property type="term" value="C:plasma membrane"/>
    <property type="evidence" value="ECO:0007669"/>
    <property type="project" value="TreeGrafter"/>
</dbReference>
<dbReference type="InterPro" id="IPR000644">
    <property type="entry name" value="CBS_dom"/>
</dbReference>
<dbReference type="InterPro" id="IPR044751">
    <property type="entry name" value="Ion_transp-like_CBS"/>
</dbReference>
<dbReference type="AlphaFoldDB" id="A0A9D9DJT2"/>
<organism evidence="13 14">
    <name type="scientific">Candidatus Onthovivens merdipullorum</name>
    <dbReference type="NCBI Taxonomy" id="2840889"/>
    <lineage>
        <taxon>Bacteria</taxon>
        <taxon>Bacillati</taxon>
        <taxon>Bacillota</taxon>
        <taxon>Bacilli</taxon>
        <taxon>Bacillales</taxon>
        <taxon>Candidatus Onthovivens</taxon>
    </lineage>
</organism>
<protein>
    <submittedName>
        <fullName evidence="13">HlyC/CorC family transporter</fullName>
    </submittedName>
</protein>
<name>A0A9D9DJT2_9BACL</name>
<dbReference type="PROSITE" id="PS51371">
    <property type="entry name" value="CBS"/>
    <property type="match status" value="1"/>
</dbReference>
<evidence type="ECO:0000256" key="6">
    <source>
        <dbReference type="ARBA" id="ARBA00023122"/>
    </source>
</evidence>
<dbReference type="PANTHER" id="PTHR22777:SF17">
    <property type="entry name" value="UPF0053 PROTEIN SLL0260"/>
    <property type="match status" value="1"/>
</dbReference>
<evidence type="ECO:0000256" key="4">
    <source>
        <dbReference type="ARBA" id="ARBA00022737"/>
    </source>
</evidence>
<feature type="transmembrane region" description="Helical" evidence="10">
    <location>
        <begin position="16"/>
        <end position="36"/>
    </location>
</feature>
<dbReference type="SUPFAM" id="SSF54631">
    <property type="entry name" value="CBS-domain pair"/>
    <property type="match status" value="1"/>
</dbReference>
<keyword evidence="3 9" id="KW-0812">Transmembrane</keyword>
<feature type="transmembrane region" description="Helical" evidence="10">
    <location>
        <begin position="118"/>
        <end position="138"/>
    </location>
</feature>
<gene>
    <name evidence="13" type="ORF">IAC58_06045</name>
</gene>
<reference evidence="13" key="2">
    <citation type="journal article" date="2021" name="PeerJ">
        <title>Extensive microbial diversity within the chicken gut microbiome revealed by metagenomics and culture.</title>
        <authorList>
            <person name="Gilroy R."/>
            <person name="Ravi A."/>
            <person name="Getino M."/>
            <person name="Pursley I."/>
            <person name="Horton D.L."/>
            <person name="Alikhan N.F."/>
            <person name="Baker D."/>
            <person name="Gharbi K."/>
            <person name="Hall N."/>
            <person name="Watson M."/>
            <person name="Adriaenssens E.M."/>
            <person name="Foster-Nyarko E."/>
            <person name="Jarju S."/>
            <person name="Secka A."/>
            <person name="Antonio M."/>
            <person name="Oren A."/>
            <person name="Chaudhuri R.R."/>
            <person name="La Ragione R."/>
            <person name="Hildebrand F."/>
            <person name="Pallen M.J."/>
        </authorList>
    </citation>
    <scope>NUCLEOTIDE SEQUENCE</scope>
    <source>
        <strain evidence="13">11159</strain>
    </source>
</reference>
<dbReference type="GO" id="GO:0050660">
    <property type="term" value="F:flavin adenine dinucleotide binding"/>
    <property type="evidence" value="ECO:0007669"/>
    <property type="project" value="InterPro"/>
</dbReference>
<dbReference type="SMART" id="SM01091">
    <property type="entry name" value="CorC_HlyC"/>
    <property type="match status" value="1"/>
</dbReference>
<dbReference type="InterPro" id="IPR002550">
    <property type="entry name" value="CNNM"/>
</dbReference>
<keyword evidence="6 8" id="KW-0129">CBS domain</keyword>
<comment type="caution">
    <text evidence="13">The sequence shown here is derived from an EMBL/GenBank/DDBJ whole genome shotgun (WGS) entry which is preliminary data.</text>
</comment>
<evidence type="ECO:0000256" key="8">
    <source>
        <dbReference type="PROSITE-ProRule" id="PRU00703"/>
    </source>
</evidence>
<dbReference type="Pfam" id="PF00571">
    <property type="entry name" value="CBS"/>
    <property type="match status" value="1"/>
</dbReference>
<accession>A0A9D9DJT2</accession>
<proteinExistence type="inferred from homology"/>
<evidence type="ECO:0000256" key="9">
    <source>
        <dbReference type="PROSITE-ProRule" id="PRU01193"/>
    </source>
</evidence>
<sequence length="447" mass="51309">MKYLLKEEVFQMDDRELLITIYIAIVIIFFLLSFFFSSSDMVYGSVDILHLEKEMKINNKKSVRYAYGLTKNYDKTISTILLLNDTVNAGLDSISTLVGVNLCFLVLTNPSEATSENWGFIASIICLIIKILFGEIIAKSIGKIYNFKLSILYSKVIRILNYICLPITFLVSNFGSLLTLPIRKGVKDIKINEDDLHEMVDDIEAQGAVDEDKANLLHDAIIYTHSEAYEIMTPRVDIYAIDIEDDINEIIDDPKLYKYTRVPVYEDTIDNIIGYVKTRNLMMAKINHENINLKEMLNKPLRFPRSTEINDILKTFKKEKQHFALIMDEYGGVEGILTMEDILEELVGEIWDEKDDPETIVSKRNDGSYIIDGQLNLEDFCDLFDLDFNEIETEYVTIGGFCLELLDDKFAKVGEIIHYKNLTIKVLAIDKNGTIDKLLVKQNKIED</sequence>
<feature type="domain" description="CNNM transmembrane" evidence="12">
    <location>
        <begin position="15"/>
        <end position="213"/>
    </location>
</feature>
<evidence type="ECO:0000313" key="14">
    <source>
        <dbReference type="Proteomes" id="UP000823613"/>
    </source>
</evidence>
<evidence type="ECO:0000313" key="13">
    <source>
        <dbReference type="EMBL" id="MBO8428083.1"/>
    </source>
</evidence>
<dbReference type="EMBL" id="JADIMY010000117">
    <property type="protein sequence ID" value="MBO8428083.1"/>
    <property type="molecule type" value="Genomic_DNA"/>
</dbReference>
<keyword evidence="4" id="KW-0677">Repeat</keyword>
<keyword evidence="5 9" id="KW-1133">Transmembrane helix</keyword>
<reference evidence="13" key="1">
    <citation type="submission" date="2020-10" db="EMBL/GenBank/DDBJ databases">
        <authorList>
            <person name="Gilroy R."/>
        </authorList>
    </citation>
    <scope>NUCLEOTIDE SEQUENCE</scope>
    <source>
        <strain evidence="13">11159</strain>
    </source>
</reference>
<feature type="domain" description="CBS" evidence="11">
    <location>
        <begin position="296"/>
        <end position="353"/>
    </location>
</feature>
<evidence type="ECO:0000256" key="10">
    <source>
        <dbReference type="SAM" id="Phobius"/>
    </source>
</evidence>
<dbReference type="Pfam" id="PF01595">
    <property type="entry name" value="CNNM"/>
    <property type="match status" value="1"/>
</dbReference>
<dbReference type="InterPro" id="IPR036318">
    <property type="entry name" value="FAD-bd_PCMH-like_sf"/>
</dbReference>
<dbReference type="Gene3D" id="3.10.580.10">
    <property type="entry name" value="CBS-domain"/>
    <property type="match status" value="1"/>
</dbReference>
<dbReference type="Gene3D" id="3.30.465.10">
    <property type="match status" value="1"/>
</dbReference>
<evidence type="ECO:0000259" key="12">
    <source>
        <dbReference type="PROSITE" id="PS51846"/>
    </source>
</evidence>
<dbReference type="PROSITE" id="PS51846">
    <property type="entry name" value="CNNM"/>
    <property type="match status" value="1"/>
</dbReference>